<protein>
    <submittedName>
        <fullName evidence="1">Uncharacterized protein</fullName>
    </submittedName>
</protein>
<evidence type="ECO:0000313" key="1">
    <source>
        <dbReference type="EMBL" id="TFK72771.1"/>
    </source>
</evidence>
<accession>A0ACD3B4P6</accession>
<sequence length="571" mass="65046">MPLQCARHGRAVFLSLNDAYFLGSSIRHSQRLRTVFHNAPTDFESLYGVSTGRWLYNDKFQRAARYTPFNVEGLQEVACKAVDAARCVHLNALRIGMNNKVFLMRFNNGKEAVARIPTSLAGNTYLTTASEAATLRYLRDECNLPVPRVLAWSTQPQPNPVGTDFMIMEYVPGVPLLWRWQAISGKQVEDSLIKILTLDTTLPKHAFSQIGSLYFKEDVSPELQNRPLYLDETRNMSEAAQKYRIGPVVDESWWRGKRLQMAAERGPFPDMLSYLTAAAKLQQDFLAGLDDKDIEQGFQYSTKAELPELRNLLERCLLIAPHLIPKNPDYLSPILAHPELVLPNIMVAPTGNATINAFLDWQGAVAAPLVMQTSPASVLRYTADKIEYDSAGKPILPADIDRMPPEDQKRVRIHHKLAMRQYIYIDTITKLDPHRKAIWTTAESYVTVYPYLVKQILRCWADGPFALRNSLINLWHDWEKIRPEGPPCPIDFSEKELEAHQLEAERRDIYGEQTESLKWDTACHGDGWVENVDFEKAKKAVEKVRERWEKCEEASGGPFPFRDGAWAHHLA</sequence>
<dbReference type="EMBL" id="ML208282">
    <property type="protein sequence ID" value="TFK72771.1"/>
    <property type="molecule type" value="Genomic_DNA"/>
</dbReference>
<organism evidence="1 2">
    <name type="scientific">Pluteus cervinus</name>
    <dbReference type="NCBI Taxonomy" id="181527"/>
    <lineage>
        <taxon>Eukaryota</taxon>
        <taxon>Fungi</taxon>
        <taxon>Dikarya</taxon>
        <taxon>Basidiomycota</taxon>
        <taxon>Agaricomycotina</taxon>
        <taxon>Agaricomycetes</taxon>
        <taxon>Agaricomycetidae</taxon>
        <taxon>Agaricales</taxon>
        <taxon>Pluteineae</taxon>
        <taxon>Pluteaceae</taxon>
        <taxon>Pluteus</taxon>
    </lineage>
</organism>
<name>A0ACD3B4P6_9AGAR</name>
<reference evidence="1 2" key="1">
    <citation type="journal article" date="2019" name="Nat. Ecol. Evol.">
        <title>Megaphylogeny resolves global patterns of mushroom evolution.</title>
        <authorList>
            <person name="Varga T."/>
            <person name="Krizsan K."/>
            <person name="Foldi C."/>
            <person name="Dima B."/>
            <person name="Sanchez-Garcia M."/>
            <person name="Sanchez-Ramirez S."/>
            <person name="Szollosi G.J."/>
            <person name="Szarkandi J.G."/>
            <person name="Papp V."/>
            <person name="Albert L."/>
            <person name="Andreopoulos W."/>
            <person name="Angelini C."/>
            <person name="Antonin V."/>
            <person name="Barry K.W."/>
            <person name="Bougher N.L."/>
            <person name="Buchanan P."/>
            <person name="Buyck B."/>
            <person name="Bense V."/>
            <person name="Catcheside P."/>
            <person name="Chovatia M."/>
            <person name="Cooper J."/>
            <person name="Damon W."/>
            <person name="Desjardin D."/>
            <person name="Finy P."/>
            <person name="Geml J."/>
            <person name="Haridas S."/>
            <person name="Hughes K."/>
            <person name="Justo A."/>
            <person name="Karasinski D."/>
            <person name="Kautmanova I."/>
            <person name="Kiss B."/>
            <person name="Kocsube S."/>
            <person name="Kotiranta H."/>
            <person name="LaButti K.M."/>
            <person name="Lechner B.E."/>
            <person name="Liimatainen K."/>
            <person name="Lipzen A."/>
            <person name="Lukacs Z."/>
            <person name="Mihaltcheva S."/>
            <person name="Morgado L.N."/>
            <person name="Niskanen T."/>
            <person name="Noordeloos M.E."/>
            <person name="Ohm R.A."/>
            <person name="Ortiz-Santana B."/>
            <person name="Ovrebo C."/>
            <person name="Racz N."/>
            <person name="Riley R."/>
            <person name="Savchenko A."/>
            <person name="Shiryaev A."/>
            <person name="Soop K."/>
            <person name="Spirin V."/>
            <person name="Szebenyi C."/>
            <person name="Tomsovsky M."/>
            <person name="Tulloss R.E."/>
            <person name="Uehling J."/>
            <person name="Grigoriev I.V."/>
            <person name="Vagvolgyi C."/>
            <person name="Papp T."/>
            <person name="Martin F.M."/>
            <person name="Miettinen O."/>
            <person name="Hibbett D.S."/>
            <person name="Nagy L.G."/>
        </authorList>
    </citation>
    <scope>NUCLEOTIDE SEQUENCE [LARGE SCALE GENOMIC DNA]</scope>
    <source>
        <strain evidence="1 2">NL-1719</strain>
    </source>
</reference>
<keyword evidence="2" id="KW-1185">Reference proteome</keyword>
<evidence type="ECO:0000313" key="2">
    <source>
        <dbReference type="Proteomes" id="UP000308600"/>
    </source>
</evidence>
<gene>
    <name evidence="1" type="ORF">BDN72DRAFT_762892</name>
</gene>
<proteinExistence type="predicted"/>
<dbReference type="Proteomes" id="UP000308600">
    <property type="component" value="Unassembled WGS sequence"/>
</dbReference>